<dbReference type="Pfam" id="PF20434">
    <property type="entry name" value="BD-FAE"/>
    <property type="match status" value="1"/>
</dbReference>
<evidence type="ECO:0000256" key="2">
    <source>
        <dbReference type="ARBA" id="ARBA00022801"/>
    </source>
</evidence>
<keyword evidence="2 5" id="KW-0378">Hydrolase</keyword>
<dbReference type="Gene3D" id="3.40.50.1820">
    <property type="entry name" value="alpha/beta hydrolase"/>
    <property type="match status" value="1"/>
</dbReference>
<dbReference type="GO" id="GO:0016787">
    <property type="term" value="F:hydrolase activity"/>
    <property type="evidence" value="ECO:0007669"/>
    <property type="project" value="UniProtKB-KW"/>
</dbReference>
<dbReference type="InterPro" id="IPR050300">
    <property type="entry name" value="GDXG_lipolytic_enzyme"/>
</dbReference>
<comment type="caution">
    <text evidence="5">The sequence shown here is derived from an EMBL/GenBank/DDBJ whole genome shotgun (WGS) entry which is preliminary data.</text>
</comment>
<evidence type="ECO:0000313" key="5">
    <source>
        <dbReference type="EMBL" id="MCG7323381.1"/>
    </source>
</evidence>
<accession>A0ABS9Q676</accession>
<evidence type="ECO:0000259" key="4">
    <source>
        <dbReference type="Pfam" id="PF20434"/>
    </source>
</evidence>
<proteinExistence type="inferred from homology"/>
<evidence type="ECO:0000256" key="3">
    <source>
        <dbReference type="SAM" id="MobiDB-lite"/>
    </source>
</evidence>
<reference evidence="5 6" key="1">
    <citation type="submission" date="2022-02" db="EMBL/GenBank/DDBJ databases">
        <title>Uncovering new skin microbiome diversity through culturing and metagenomics.</title>
        <authorList>
            <person name="Conlan S."/>
            <person name="Deming C."/>
            <person name="Nisc Comparative Sequencing Program N."/>
            <person name="Segre J.A."/>
        </authorList>
    </citation>
    <scope>NUCLEOTIDE SEQUENCE [LARGE SCALE GENOMIC DNA]</scope>
    <source>
        <strain evidence="5 6">ACRQZ</strain>
    </source>
</reference>
<dbReference type="InterPro" id="IPR049492">
    <property type="entry name" value="BD-FAE-like_dom"/>
</dbReference>
<evidence type="ECO:0000256" key="1">
    <source>
        <dbReference type="ARBA" id="ARBA00010515"/>
    </source>
</evidence>
<dbReference type="RefSeq" id="WP_239266102.1">
    <property type="nucleotide sequence ID" value="NZ_JAKRCV010000072.1"/>
</dbReference>
<dbReference type="PROSITE" id="PS01173">
    <property type="entry name" value="LIPASE_GDXG_HIS"/>
    <property type="match status" value="1"/>
</dbReference>
<dbReference type="SUPFAM" id="SSF53474">
    <property type="entry name" value="alpha/beta-Hydrolases"/>
    <property type="match status" value="1"/>
</dbReference>
<dbReference type="PANTHER" id="PTHR48081:SF13">
    <property type="entry name" value="ALPHA_BETA HYDROLASE"/>
    <property type="match status" value="1"/>
</dbReference>
<sequence>MPTAPSPMPSGQAAEAGPLPEATLTAAGVRVLRGVPYASLDGVRPLELDLYLPAQQPDPHPDARAGARAGARPGSTADVRGCPAVVFLHGGGWRLGSRRSAGPAFSGVVSPFERVAAAGVAVASADYRLSGEASWPAQLHDAKAAVRWLRHRSGELGIDPDHIGAWGESAGGHLAALLGVTGTLDADAPLEGAVGVTGVSSAVATVVAWYASTDLVGLPGDLGADPAATDSREALLLGGAISERPDAAAEAGAVTHVHAGAPAYLLVHGEADRLVPRAQSIRLAAALEAAGVEVELVLEPGADHLWRGSDEAAEDALRRTVEHLTTRLGPSPLR</sequence>
<feature type="domain" description="BD-FAE-like" evidence="4">
    <location>
        <begin position="82"/>
        <end position="287"/>
    </location>
</feature>
<dbReference type="PANTHER" id="PTHR48081">
    <property type="entry name" value="AB HYDROLASE SUPERFAMILY PROTEIN C4A8.06C"/>
    <property type="match status" value="1"/>
</dbReference>
<comment type="similarity">
    <text evidence="1">Belongs to the 'GDXG' lipolytic enzyme family.</text>
</comment>
<gene>
    <name evidence="5" type="ORF">MHL29_15995</name>
</gene>
<name>A0ABS9Q676_9MICO</name>
<dbReference type="InterPro" id="IPR002168">
    <property type="entry name" value="Lipase_GDXG_HIS_AS"/>
</dbReference>
<protein>
    <submittedName>
        <fullName evidence="5">Alpha/beta hydrolase</fullName>
    </submittedName>
</protein>
<dbReference type="InterPro" id="IPR029058">
    <property type="entry name" value="AB_hydrolase_fold"/>
</dbReference>
<dbReference type="EMBL" id="JAKRCV010000072">
    <property type="protein sequence ID" value="MCG7323381.1"/>
    <property type="molecule type" value="Genomic_DNA"/>
</dbReference>
<keyword evidence="6" id="KW-1185">Reference proteome</keyword>
<evidence type="ECO:0000313" key="6">
    <source>
        <dbReference type="Proteomes" id="UP001521931"/>
    </source>
</evidence>
<organism evidence="5 6">
    <name type="scientific">Arsenicicoccus bolidensis</name>
    <dbReference type="NCBI Taxonomy" id="229480"/>
    <lineage>
        <taxon>Bacteria</taxon>
        <taxon>Bacillati</taxon>
        <taxon>Actinomycetota</taxon>
        <taxon>Actinomycetes</taxon>
        <taxon>Micrococcales</taxon>
        <taxon>Intrasporangiaceae</taxon>
        <taxon>Arsenicicoccus</taxon>
    </lineage>
</organism>
<dbReference type="Proteomes" id="UP001521931">
    <property type="component" value="Unassembled WGS sequence"/>
</dbReference>
<feature type="region of interest" description="Disordered" evidence="3">
    <location>
        <begin position="53"/>
        <end position="76"/>
    </location>
</feature>